<dbReference type="Proteomes" id="UP000596039">
    <property type="component" value="Chromosome"/>
</dbReference>
<keyword evidence="3 9" id="KW-0813">Transport</keyword>
<dbReference type="RefSeq" id="WP_101456673.1">
    <property type="nucleotide sequence ID" value="NZ_CP022588.1"/>
</dbReference>
<proteinExistence type="inferred from homology"/>
<dbReference type="EMBL" id="CP058496">
    <property type="protein sequence ID" value="QQH50045.1"/>
    <property type="molecule type" value="Genomic_DNA"/>
</dbReference>
<comment type="similarity">
    <text evidence="2 9">Belongs to the SecG family.</text>
</comment>
<dbReference type="InterPro" id="IPR004692">
    <property type="entry name" value="SecG"/>
</dbReference>
<keyword evidence="8 9" id="KW-0472">Membrane</keyword>
<evidence type="ECO:0000313" key="10">
    <source>
        <dbReference type="EMBL" id="QQH50045.1"/>
    </source>
</evidence>
<dbReference type="EMBL" id="LT578453">
    <property type="protein sequence ID" value="SBO45994.1"/>
    <property type="molecule type" value="Genomic_DNA"/>
</dbReference>
<keyword evidence="6 9" id="KW-1133">Transmembrane helix</keyword>
<feature type="transmembrane region" description="Helical" evidence="9">
    <location>
        <begin position="56"/>
        <end position="79"/>
    </location>
</feature>
<evidence type="ECO:0000256" key="1">
    <source>
        <dbReference type="ARBA" id="ARBA00004141"/>
    </source>
</evidence>
<reference evidence="11 12" key="1">
    <citation type="submission" date="2016-06" db="EMBL/GenBank/DDBJ databases">
        <authorList>
            <person name="Kjaerup R.B."/>
            <person name="Dalgaard T.S."/>
            <person name="Juul-Madsen H.R."/>
        </authorList>
    </citation>
    <scope>NUCLEOTIDE SEQUENCE [LARGE SCALE GENOMIC DNA]</scope>
    <source>
        <strain evidence="11">JF4278</strain>
    </source>
</reference>
<dbReference type="Pfam" id="PF03840">
    <property type="entry name" value="SecG"/>
    <property type="match status" value="1"/>
</dbReference>
<evidence type="ECO:0000313" key="11">
    <source>
        <dbReference type="EMBL" id="SBO45994.1"/>
    </source>
</evidence>
<name>A0A2N8U1V5_MYCBV</name>
<evidence type="ECO:0000256" key="4">
    <source>
        <dbReference type="ARBA" id="ARBA00022692"/>
    </source>
</evidence>
<dbReference type="STRING" id="28903.B0W43_01180"/>
<evidence type="ECO:0000256" key="5">
    <source>
        <dbReference type="ARBA" id="ARBA00022927"/>
    </source>
</evidence>
<evidence type="ECO:0000256" key="9">
    <source>
        <dbReference type="RuleBase" id="RU365087"/>
    </source>
</evidence>
<evidence type="ECO:0000256" key="6">
    <source>
        <dbReference type="ARBA" id="ARBA00022989"/>
    </source>
</evidence>
<keyword evidence="13" id="KW-1185">Reference proteome</keyword>
<keyword evidence="5 9" id="KW-0653">Protein transport</keyword>
<protein>
    <recommendedName>
        <fullName evidence="9">Protein-export membrane protein SecG</fullName>
    </recommendedName>
</protein>
<evidence type="ECO:0000256" key="3">
    <source>
        <dbReference type="ARBA" id="ARBA00022448"/>
    </source>
</evidence>
<evidence type="ECO:0000256" key="7">
    <source>
        <dbReference type="ARBA" id="ARBA00023010"/>
    </source>
</evidence>
<accession>A0A2N8U1V5</accession>
<organism evidence="11 12">
    <name type="scientific">Mycoplasmopsis bovis</name>
    <name type="common">Mycoplasma bovis</name>
    <dbReference type="NCBI Taxonomy" id="28903"/>
    <lineage>
        <taxon>Bacteria</taxon>
        <taxon>Bacillati</taxon>
        <taxon>Mycoplasmatota</taxon>
        <taxon>Mycoplasmoidales</taxon>
        <taxon>Metamycoplasmataceae</taxon>
        <taxon>Mycoplasmopsis</taxon>
    </lineage>
</organism>
<keyword evidence="9" id="KW-1003">Cell membrane</keyword>
<keyword evidence="4 9" id="KW-0812">Transmembrane</keyword>
<feature type="transmembrane region" description="Helical" evidence="9">
    <location>
        <begin position="6"/>
        <end position="25"/>
    </location>
</feature>
<reference evidence="10 13" key="2">
    <citation type="journal article" date="2020" name="Vet. Res.">
        <title>Phylogenomic analysis of Mycoplasma bovis from Belgian veal, dairy and beef herds.</title>
        <authorList>
            <person name="Bokma J."/>
            <person name="Vereecke N."/>
            <person name="De Bleecker K."/>
            <person name="Callens J."/>
            <person name="Ribbens S."/>
            <person name="Nauwynck H."/>
            <person name="Haesebrouck F."/>
            <person name="Theuns S."/>
            <person name="Boyen F."/>
            <person name="Pardon B."/>
        </authorList>
    </citation>
    <scope>NUCLEOTIDE SEQUENCE [LARGE SCALE GENOMIC DNA]</scope>
    <source>
        <strain evidence="10 13">Mb222</strain>
    </source>
</reference>
<sequence>MDVRAILSIILVIISAVILVISMLMSPDSNGFSGALVGSGDLELFKTSKERGFKKVLKWSMVFLGLILLILSIVCWALAK</sequence>
<reference evidence="10" key="3">
    <citation type="submission" date="2021-04" db="EMBL/GenBank/DDBJ databases">
        <authorList>
            <person name="Vereecke N."/>
            <person name="Bokma J."/>
        </authorList>
    </citation>
    <scope>NUCLEOTIDE SEQUENCE</scope>
    <source>
        <strain evidence="10">Mb222</strain>
    </source>
</reference>
<evidence type="ECO:0000313" key="12">
    <source>
        <dbReference type="Proteomes" id="UP000233776"/>
    </source>
</evidence>
<comment type="subcellular location">
    <subcellularLocation>
        <location evidence="9">Cell membrane</location>
        <topology evidence="9">Multi-pass membrane protein</topology>
    </subcellularLocation>
    <subcellularLocation>
        <location evidence="1">Membrane</location>
        <topology evidence="1">Multi-pass membrane protein</topology>
    </subcellularLocation>
</comment>
<dbReference type="AlphaFoldDB" id="A0A2N8U1V5"/>
<comment type="function">
    <text evidence="9">Involved in protein export. Participates in an early event of protein translocation.</text>
</comment>
<dbReference type="NCBIfam" id="TIGR00810">
    <property type="entry name" value="secG"/>
    <property type="match status" value="1"/>
</dbReference>
<dbReference type="GO" id="GO:0015450">
    <property type="term" value="F:protein-transporting ATPase activity"/>
    <property type="evidence" value="ECO:0007669"/>
    <property type="project" value="UniProtKB-UniRule"/>
</dbReference>
<evidence type="ECO:0000256" key="8">
    <source>
        <dbReference type="ARBA" id="ARBA00023136"/>
    </source>
</evidence>
<dbReference type="GO" id="GO:0009306">
    <property type="term" value="P:protein secretion"/>
    <property type="evidence" value="ECO:0007669"/>
    <property type="project" value="UniProtKB-UniRule"/>
</dbReference>
<evidence type="ECO:0000313" key="13">
    <source>
        <dbReference type="Proteomes" id="UP000596039"/>
    </source>
</evidence>
<evidence type="ECO:0000256" key="2">
    <source>
        <dbReference type="ARBA" id="ARBA00008445"/>
    </source>
</evidence>
<keyword evidence="7 9" id="KW-0811">Translocation</keyword>
<dbReference type="GO" id="GO:0005886">
    <property type="term" value="C:plasma membrane"/>
    <property type="evidence" value="ECO:0007669"/>
    <property type="project" value="UniProtKB-SubCell"/>
</dbReference>
<dbReference type="Proteomes" id="UP000233776">
    <property type="component" value="Chromosome I"/>
</dbReference>
<gene>
    <name evidence="10" type="primary">secG</name>
    <name evidence="10" type="ORF">HYD69_02855</name>
    <name evidence="11" type="ORF">MBOVJF4278_00206</name>
</gene>